<feature type="transmembrane region" description="Helical" evidence="8">
    <location>
        <begin position="51"/>
        <end position="70"/>
    </location>
</feature>
<feature type="transmembrane region" description="Helical" evidence="8">
    <location>
        <begin position="12"/>
        <end position="45"/>
    </location>
</feature>
<proteinExistence type="inferred from homology"/>
<feature type="transmembrane region" description="Helical" evidence="8">
    <location>
        <begin position="177"/>
        <end position="197"/>
    </location>
</feature>
<keyword evidence="3" id="KW-0813">Transport</keyword>
<feature type="transmembrane region" description="Helical" evidence="8">
    <location>
        <begin position="107"/>
        <end position="126"/>
    </location>
</feature>
<feature type="transmembrane region" description="Helical" evidence="8">
    <location>
        <begin position="82"/>
        <end position="101"/>
    </location>
</feature>
<protein>
    <recommendedName>
        <fullName evidence="8">Probable membrane transporter protein</fullName>
    </recommendedName>
</protein>
<evidence type="ECO:0000256" key="2">
    <source>
        <dbReference type="ARBA" id="ARBA00009142"/>
    </source>
</evidence>
<dbReference type="EMBL" id="QLIX01000006">
    <property type="protein sequence ID" value="RAI59064.1"/>
    <property type="molecule type" value="Genomic_DNA"/>
</dbReference>
<dbReference type="GO" id="GO:0005886">
    <property type="term" value="C:plasma membrane"/>
    <property type="evidence" value="ECO:0007669"/>
    <property type="project" value="UniProtKB-SubCell"/>
</dbReference>
<evidence type="ECO:0000256" key="1">
    <source>
        <dbReference type="ARBA" id="ARBA00004651"/>
    </source>
</evidence>
<evidence type="ECO:0000256" key="8">
    <source>
        <dbReference type="RuleBase" id="RU363041"/>
    </source>
</evidence>
<feature type="transmembrane region" description="Helical" evidence="8">
    <location>
        <begin position="232"/>
        <end position="254"/>
    </location>
</feature>
<dbReference type="PANTHER" id="PTHR30269">
    <property type="entry name" value="TRANSMEMBRANE PROTEIN YFCA"/>
    <property type="match status" value="1"/>
</dbReference>
<evidence type="ECO:0000313" key="10">
    <source>
        <dbReference type="Proteomes" id="UP000249065"/>
    </source>
</evidence>
<dbReference type="AlphaFoldDB" id="A0A327MAA0"/>
<evidence type="ECO:0000256" key="7">
    <source>
        <dbReference type="ARBA" id="ARBA00023136"/>
    </source>
</evidence>
<comment type="subcellular location">
    <subcellularLocation>
        <location evidence="1 8">Cell membrane</location>
        <topology evidence="1 8">Multi-pass membrane protein</topology>
    </subcellularLocation>
</comment>
<gene>
    <name evidence="9" type="ORF">DOO78_11045</name>
</gene>
<accession>A0A327MAA0</accession>
<organism evidence="9 10">
    <name type="scientific">Roseicella frigidaeris</name>
    <dbReference type="NCBI Taxonomy" id="2230885"/>
    <lineage>
        <taxon>Bacteria</taxon>
        <taxon>Pseudomonadati</taxon>
        <taxon>Pseudomonadota</taxon>
        <taxon>Alphaproteobacteria</taxon>
        <taxon>Acetobacterales</taxon>
        <taxon>Roseomonadaceae</taxon>
        <taxon>Roseicella</taxon>
    </lineage>
</organism>
<sequence>MAVRGRGGDRDVESLIAVVALGAAAGGFVQGLSGFAFGLVAQAIWAWTLDPALAGPLTVFGSLLGQILGIGAIRRGFDARRAAPFILGGLLGVPLGVALLHRIDPDWFRAGVGLLLLVWCPAMLLARALPRITRGGRLADAAVGLAGGVMGGLGGLTGPAPTLWVTLRGWGRDAQRAVFQAFTLVMQAMTMTVYVASGTVTPEVATLCLVAAPALLLPTLLGLRLYRRFSDIAFQRIVLGLLAVSGLLLVTAAVPRLL</sequence>
<name>A0A327MAA0_9PROT</name>
<dbReference type="Pfam" id="PF01925">
    <property type="entry name" value="TauE"/>
    <property type="match status" value="1"/>
</dbReference>
<evidence type="ECO:0000256" key="6">
    <source>
        <dbReference type="ARBA" id="ARBA00022989"/>
    </source>
</evidence>
<keyword evidence="4 8" id="KW-1003">Cell membrane</keyword>
<evidence type="ECO:0000313" key="9">
    <source>
        <dbReference type="EMBL" id="RAI59064.1"/>
    </source>
</evidence>
<evidence type="ECO:0000256" key="5">
    <source>
        <dbReference type="ARBA" id="ARBA00022692"/>
    </source>
</evidence>
<evidence type="ECO:0000256" key="3">
    <source>
        <dbReference type="ARBA" id="ARBA00022448"/>
    </source>
</evidence>
<dbReference type="PANTHER" id="PTHR30269:SF37">
    <property type="entry name" value="MEMBRANE TRANSPORTER PROTEIN"/>
    <property type="match status" value="1"/>
</dbReference>
<keyword evidence="5 8" id="KW-0812">Transmembrane</keyword>
<comment type="caution">
    <text evidence="9">The sequence shown here is derived from an EMBL/GenBank/DDBJ whole genome shotgun (WGS) entry which is preliminary data.</text>
</comment>
<keyword evidence="6 8" id="KW-1133">Transmembrane helix</keyword>
<feature type="transmembrane region" description="Helical" evidence="8">
    <location>
        <begin position="204"/>
        <end position="226"/>
    </location>
</feature>
<dbReference type="OrthoDB" id="8421744at2"/>
<keyword evidence="10" id="KW-1185">Reference proteome</keyword>
<dbReference type="InterPro" id="IPR002781">
    <property type="entry name" value="TM_pro_TauE-like"/>
</dbReference>
<dbReference type="Proteomes" id="UP000249065">
    <property type="component" value="Unassembled WGS sequence"/>
</dbReference>
<keyword evidence="7 8" id="KW-0472">Membrane</keyword>
<reference evidence="10" key="1">
    <citation type="submission" date="2018-06" db="EMBL/GenBank/DDBJ databases">
        <authorList>
            <person name="Khan S.A."/>
        </authorList>
    </citation>
    <scope>NUCLEOTIDE SEQUENCE [LARGE SCALE GENOMIC DNA]</scope>
    <source>
        <strain evidence="10">DB-1506</strain>
    </source>
</reference>
<comment type="similarity">
    <text evidence="2 8">Belongs to the 4-toluene sulfonate uptake permease (TSUP) (TC 2.A.102) family.</text>
</comment>
<dbReference type="InterPro" id="IPR052017">
    <property type="entry name" value="TSUP"/>
</dbReference>
<evidence type="ECO:0000256" key="4">
    <source>
        <dbReference type="ARBA" id="ARBA00022475"/>
    </source>
</evidence>
<feature type="transmembrane region" description="Helical" evidence="8">
    <location>
        <begin position="138"/>
        <end position="157"/>
    </location>
</feature>